<feature type="compositionally biased region" description="Low complexity" evidence="2">
    <location>
        <begin position="14"/>
        <end position="23"/>
    </location>
</feature>
<dbReference type="GO" id="GO:0001664">
    <property type="term" value="F:G protein-coupled receptor binding"/>
    <property type="evidence" value="ECO:0007669"/>
    <property type="project" value="TreeGrafter"/>
</dbReference>
<dbReference type="InterPro" id="IPR011022">
    <property type="entry name" value="Arrestin_C-like"/>
</dbReference>
<dbReference type="InterPro" id="IPR014756">
    <property type="entry name" value="Ig_E-set"/>
</dbReference>
<dbReference type="GO" id="GO:0007165">
    <property type="term" value="P:signal transduction"/>
    <property type="evidence" value="ECO:0007669"/>
    <property type="project" value="InterPro"/>
</dbReference>
<keyword evidence="4" id="KW-1185">Reference proteome</keyword>
<dbReference type="GO" id="GO:0002031">
    <property type="term" value="P:G protein-coupled receptor internalization"/>
    <property type="evidence" value="ECO:0007669"/>
    <property type="project" value="TreeGrafter"/>
</dbReference>
<protein>
    <submittedName>
        <fullName evidence="5">Arrestin_C domain-containing protein</fullName>
    </submittedName>
</protein>
<reference evidence="5" key="1">
    <citation type="submission" date="2016-11" db="UniProtKB">
        <authorList>
            <consortium name="WormBaseParasite"/>
        </authorList>
    </citation>
    <scope>IDENTIFICATION</scope>
</reference>
<feature type="region of interest" description="Disordered" evidence="2">
    <location>
        <begin position="1"/>
        <end position="67"/>
    </location>
</feature>
<proteinExistence type="inferred from homology"/>
<feature type="compositionally biased region" description="Polar residues" evidence="2">
    <location>
        <begin position="41"/>
        <end position="58"/>
    </location>
</feature>
<dbReference type="PRINTS" id="PR00309">
    <property type="entry name" value="ARRESTIN"/>
</dbReference>
<dbReference type="SUPFAM" id="SSF81296">
    <property type="entry name" value="E set domains"/>
    <property type="match status" value="2"/>
</dbReference>
<dbReference type="PROSITE" id="PS00295">
    <property type="entry name" value="ARRESTINS"/>
    <property type="match status" value="1"/>
</dbReference>
<accession>A0A1I8FTY1</accession>
<feature type="compositionally biased region" description="Basic and acidic residues" evidence="2">
    <location>
        <begin position="24"/>
        <end position="40"/>
    </location>
</feature>
<dbReference type="InterPro" id="IPR011021">
    <property type="entry name" value="Arrestin-like_N"/>
</dbReference>
<dbReference type="SMART" id="SM01017">
    <property type="entry name" value="Arrestin_C"/>
    <property type="match status" value="1"/>
</dbReference>
<dbReference type="AlphaFoldDB" id="A0A1I8FTY1"/>
<evidence type="ECO:0000256" key="1">
    <source>
        <dbReference type="ARBA" id="ARBA00005298"/>
    </source>
</evidence>
<dbReference type="InterPro" id="IPR017864">
    <property type="entry name" value="Arrestin_CS"/>
</dbReference>
<dbReference type="PANTHER" id="PTHR11792:SF17">
    <property type="entry name" value="KURTZ ARRESTIN"/>
    <property type="match status" value="1"/>
</dbReference>
<comment type="similarity">
    <text evidence="1">Belongs to the arrestin family.</text>
</comment>
<dbReference type="Pfam" id="PF00339">
    <property type="entry name" value="Arrestin_N"/>
    <property type="match status" value="1"/>
</dbReference>
<evidence type="ECO:0000313" key="4">
    <source>
        <dbReference type="Proteomes" id="UP000095280"/>
    </source>
</evidence>
<dbReference type="WBParaSite" id="maker-uti_cns_0000033-snap-gene-2.32-mRNA-1">
    <property type="protein sequence ID" value="maker-uti_cns_0000033-snap-gene-2.32-mRNA-1"/>
    <property type="gene ID" value="maker-uti_cns_0000033-snap-gene-2.32"/>
</dbReference>
<dbReference type="Proteomes" id="UP000095280">
    <property type="component" value="Unplaced"/>
</dbReference>
<evidence type="ECO:0000256" key="2">
    <source>
        <dbReference type="SAM" id="MobiDB-lite"/>
    </source>
</evidence>
<dbReference type="InterPro" id="IPR014752">
    <property type="entry name" value="Arrestin-like_C"/>
</dbReference>
<dbReference type="Gene3D" id="2.60.40.840">
    <property type="match status" value="1"/>
</dbReference>
<feature type="domain" description="Arrestin C-terminal-like" evidence="3">
    <location>
        <begin position="282"/>
        <end position="450"/>
    </location>
</feature>
<dbReference type="Pfam" id="PF02752">
    <property type="entry name" value="Arrestin_C"/>
    <property type="match status" value="1"/>
</dbReference>
<dbReference type="FunFam" id="2.60.40.840:FF:000003">
    <property type="entry name" value="Kurtz arrestin"/>
    <property type="match status" value="1"/>
</dbReference>
<sequence length="535" mass="58061">HSQLQKGLWRNIRSKSGAASASGRSDEPGHSDTPGRKQDCDQNLYSSSPTRPSGSNGSRPVHVTAASSDCAAKMEEQREANQEVKLRQGTRVFKKSSPNGKITAYLGRRDFIDHLTHVDPIDGVVLVDPEYVKDRKVFVHVLAAFRYGREDLDVLGLTFRKDLYHSSRQIFPPPAEDASAAERKLTRLQERLVKKLGEHAYPFRFDLPAQQSPASVTLQPGPNDSGKPCGVDYELKAYVADSEDGKSHKRSTVKLAIRKLTYAPAEPGPQPSAETTKAFMMSSGCLRLEASLDKEQYYHGESIAINVLVDNNSHRSVKRVRITVSQVAEICLFSPNSYKCAVAEVESDEGFPIGPSQTGWCKVYRVCPLLSNNRDKRGLALDGQLKHEDTSLASSTIAASVSSSCRETQQQGRESLGIVVSYRVKVRLVLGFGASDVSVELPFILTHPKPPDADSLAADETQPAASTAIASVPTAGCNETATEPAAAAANAVDPDLIHLDTAEHSNPPDDDLIFEDFARLRLQGCGGGAHTDDEA</sequence>
<organism evidence="4 5">
    <name type="scientific">Macrostomum lignano</name>
    <dbReference type="NCBI Taxonomy" id="282301"/>
    <lineage>
        <taxon>Eukaryota</taxon>
        <taxon>Metazoa</taxon>
        <taxon>Spiralia</taxon>
        <taxon>Lophotrochozoa</taxon>
        <taxon>Platyhelminthes</taxon>
        <taxon>Rhabditophora</taxon>
        <taxon>Macrostomorpha</taxon>
        <taxon>Macrostomida</taxon>
        <taxon>Macrostomidae</taxon>
        <taxon>Macrostomum</taxon>
    </lineage>
</organism>
<dbReference type="InterPro" id="IPR000698">
    <property type="entry name" value="Arrestin"/>
</dbReference>
<name>A0A1I8FTY1_9PLAT</name>
<evidence type="ECO:0000259" key="3">
    <source>
        <dbReference type="SMART" id="SM01017"/>
    </source>
</evidence>
<dbReference type="PANTHER" id="PTHR11792">
    <property type="entry name" value="ARRESTIN"/>
    <property type="match status" value="1"/>
</dbReference>
<evidence type="ECO:0000313" key="5">
    <source>
        <dbReference type="WBParaSite" id="maker-uti_cns_0000033-snap-gene-2.32-mRNA-1"/>
    </source>
</evidence>
<dbReference type="Gene3D" id="2.60.40.640">
    <property type="match status" value="1"/>
</dbReference>
<dbReference type="GO" id="GO:0005737">
    <property type="term" value="C:cytoplasm"/>
    <property type="evidence" value="ECO:0007669"/>
    <property type="project" value="TreeGrafter"/>
</dbReference>
<dbReference type="InterPro" id="IPR014753">
    <property type="entry name" value="Arrestin_N"/>
</dbReference>